<name>A0A9D7E070_9PROT</name>
<comment type="caution">
    <text evidence="2">The sequence shown here is derived from an EMBL/GenBank/DDBJ whole genome shotgun (WGS) entry which is preliminary data.</text>
</comment>
<proteinExistence type="predicted"/>
<gene>
    <name evidence="2" type="ORF">IPH26_00300</name>
</gene>
<dbReference type="Gene3D" id="3.60.40.10">
    <property type="entry name" value="PPM-type phosphatase domain"/>
    <property type="match status" value="1"/>
</dbReference>
<evidence type="ECO:0000313" key="3">
    <source>
        <dbReference type="Proteomes" id="UP000807785"/>
    </source>
</evidence>
<dbReference type="EMBL" id="JADJEV010000001">
    <property type="protein sequence ID" value="MBK6971451.1"/>
    <property type="molecule type" value="Genomic_DNA"/>
</dbReference>
<accession>A0A9D7E070</accession>
<dbReference type="InterPro" id="IPR001932">
    <property type="entry name" value="PPM-type_phosphatase-like_dom"/>
</dbReference>
<evidence type="ECO:0000259" key="1">
    <source>
        <dbReference type="Pfam" id="PF13672"/>
    </source>
</evidence>
<evidence type="ECO:0000313" key="2">
    <source>
        <dbReference type="EMBL" id="MBK6971451.1"/>
    </source>
</evidence>
<protein>
    <submittedName>
        <fullName evidence="2">Protein phosphatase 2C domain-containing protein</fullName>
    </submittedName>
</protein>
<reference evidence="2" key="1">
    <citation type="submission" date="2020-10" db="EMBL/GenBank/DDBJ databases">
        <title>Connecting structure to function with the recovery of over 1000 high-quality activated sludge metagenome-assembled genomes encoding full-length rRNA genes using long-read sequencing.</title>
        <authorList>
            <person name="Singleton C.M."/>
            <person name="Petriglieri F."/>
            <person name="Kristensen J.M."/>
            <person name="Kirkegaard R.H."/>
            <person name="Michaelsen T.Y."/>
            <person name="Andersen M.H."/>
            <person name="Karst S.M."/>
            <person name="Dueholm M.S."/>
            <person name="Nielsen P.H."/>
            <person name="Albertsen M."/>
        </authorList>
    </citation>
    <scope>NUCLEOTIDE SEQUENCE</scope>
    <source>
        <strain evidence="2">Bjer_18-Q3-R1-45_BAT3C.347</strain>
    </source>
</reference>
<sequence>MTWRLVYASEVGTSHAHTATPCQDSCWALVDRLADGQPLLSVFVADGAGSAAKGGEGAELAIEAAAAFIAKKAKQGEFGLSDVLATDIVLAIRERIYAVAEAEKLKARDCACTFLGVLSAAAGTLVLQVGDGGVVLDTGAGLEVAVVPMSGEYANMTHFVTDEDAVTVLATKTYPDRALKVAAFTDGIQRLALNLATNTPHEPFFAPFFNGMAKANAAQEDQLQGLLVKFLNSPPVNERTDDDKTFALALWMS</sequence>
<dbReference type="AlphaFoldDB" id="A0A9D7E070"/>
<dbReference type="SUPFAM" id="SSF81606">
    <property type="entry name" value="PP2C-like"/>
    <property type="match status" value="1"/>
</dbReference>
<organism evidence="2 3">
    <name type="scientific">Candidatus Methylophosphatis roskildensis</name>
    <dbReference type="NCBI Taxonomy" id="2899263"/>
    <lineage>
        <taxon>Bacteria</taxon>
        <taxon>Pseudomonadati</taxon>
        <taxon>Pseudomonadota</taxon>
        <taxon>Betaproteobacteria</taxon>
        <taxon>Nitrosomonadales</taxon>
        <taxon>Sterolibacteriaceae</taxon>
        <taxon>Candidatus Methylophosphatis</taxon>
    </lineage>
</organism>
<feature type="domain" description="PPM-type phosphatase" evidence="1">
    <location>
        <begin position="11"/>
        <end position="224"/>
    </location>
</feature>
<dbReference type="Proteomes" id="UP000807785">
    <property type="component" value="Unassembled WGS sequence"/>
</dbReference>
<dbReference type="InterPro" id="IPR036457">
    <property type="entry name" value="PPM-type-like_dom_sf"/>
</dbReference>
<dbReference type="Pfam" id="PF13672">
    <property type="entry name" value="PP2C_2"/>
    <property type="match status" value="1"/>
</dbReference>